<feature type="domain" description="Translation elongation factor EFTu-like" evidence="5">
    <location>
        <begin position="70"/>
        <end position="138"/>
    </location>
</feature>
<feature type="chain" id="PRO_5041940909" description="Translation elongation factor EFTu-like domain-containing protein" evidence="4">
    <location>
        <begin position="19"/>
        <end position="180"/>
    </location>
</feature>
<dbReference type="InterPro" id="IPR009000">
    <property type="entry name" value="Transl_B-barrel_sf"/>
</dbReference>
<comment type="caution">
    <text evidence="6">The sequence shown here is derived from an EMBL/GenBank/DDBJ whole genome shotgun (WGS) entry which is preliminary data.</text>
</comment>
<dbReference type="PANTHER" id="PTHR42908">
    <property type="entry name" value="TRANSLATION ELONGATION FACTOR-RELATED"/>
    <property type="match status" value="1"/>
</dbReference>
<accession>A0AAD8IPL6</accession>
<name>A0AAD8IPL6_9APIA</name>
<dbReference type="GO" id="GO:0043022">
    <property type="term" value="F:ribosome binding"/>
    <property type="evidence" value="ECO:0007669"/>
    <property type="project" value="TreeGrafter"/>
</dbReference>
<dbReference type="GO" id="GO:0005829">
    <property type="term" value="C:cytosol"/>
    <property type="evidence" value="ECO:0007669"/>
    <property type="project" value="TreeGrafter"/>
</dbReference>
<sequence>MLLSMLMLFSQRWWPGYPNCKEGYLCFTVNCQTTSFGTCLPCGNPSSRRCTWWNLQCSQSEVCIKGRFFAFGRVFAGKVSTGLKVRIMGPNFVPGVKKDLYVKSVQRTVIWMGKKQETVEDVPCGNTVALVGLDQFITKNATLTNEKEVDAHPIKAMKFSVSPVVRVAVQCKVASDLPMG</sequence>
<dbReference type="SUPFAM" id="SSF50447">
    <property type="entry name" value="Translation proteins"/>
    <property type="match status" value="1"/>
</dbReference>
<keyword evidence="4" id="KW-0732">Signal</keyword>
<dbReference type="AlphaFoldDB" id="A0AAD8IPL6"/>
<keyword evidence="3" id="KW-0648">Protein biosynthesis</keyword>
<evidence type="ECO:0000259" key="5">
    <source>
        <dbReference type="Pfam" id="PF03144"/>
    </source>
</evidence>
<dbReference type="Pfam" id="PF03144">
    <property type="entry name" value="GTP_EFTU_D2"/>
    <property type="match status" value="1"/>
</dbReference>
<evidence type="ECO:0000256" key="4">
    <source>
        <dbReference type="SAM" id="SignalP"/>
    </source>
</evidence>
<evidence type="ECO:0000313" key="6">
    <source>
        <dbReference type="EMBL" id="KAK1389346.1"/>
    </source>
</evidence>
<dbReference type="EMBL" id="JAUIZM010000004">
    <property type="protein sequence ID" value="KAK1389346.1"/>
    <property type="molecule type" value="Genomic_DNA"/>
</dbReference>
<protein>
    <recommendedName>
        <fullName evidence="5">Translation elongation factor EFTu-like domain-containing protein</fullName>
    </recommendedName>
</protein>
<proteinExistence type="predicted"/>
<evidence type="ECO:0000256" key="2">
    <source>
        <dbReference type="ARBA" id="ARBA00022768"/>
    </source>
</evidence>
<dbReference type="CDD" id="cd16268">
    <property type="entry name" value="EF2_II"/>
    <property type="match status" value="1"/>
</dbReference>
<evidence type="ECO:0000256" key="1">
    <source>
        <dbReference type="ARBA" id="ARBA00022490"/>
    </source>
</evidence>
<dbReference type="PANTHER" id="PTHR42908:SF10">
    <property type="entry name" value="EUKARYOTIC TRANSLATION ELONGATION FACTOR 2"/>
    <property type="match status" value="1"/>
</dbReference>
<evidence type="ECO:0000256" key="3">
    <source>
        <dbReference type="ARBA" id="ARBA00022917"/>
    </source>
</evidence>
<feature type="signal peptide" evidence="4">
    <location>
        <begin position="1"/>
        <end position="18"/>
    </location>
</feature>
<dbReference type="InterPro" id="IPR004161">
    <property type="entry name" value="EFTu-like_2"/>
</dbReference>
<keyword evidence="2" id="KW-0251">Elongation factor</keyword>
<keyword evidence="1" id="KW-0963">Cytoplasm</keyword>
<organism evidence="6 7">
    <name type="scientific">Heracleum sosnowskyi</name>
    <dbReference type="NCBI Taxonomy" id="360622"/>
    <lineage>
        <taxon>Eukaryota</taxon>
        <taxon>Viridiplantae</taxon>
        <taxon>Streptophyta</taxon>
        <taxon>Embryophyta</taxon>
        <taxon>Tracheophyta</taxon>
        <taxon>Spermatophyta</taxon>
        <taxon>Magnoliopsida</taxon>
        <taxon>eudicotyledons</taxon>
        <taxon>Gunneridae</taxon>
        <taxon>Pentapetalae</taxon>
        <taxon>asterids</taxon>
        <taxon>campanulids</taxon>
        <taxon>Apiales</taxon>
        <taxon>Apiaceae</taxon>
        <taxon>Apioideae</taxon>
        <taxon>apioid superclade</taxon>
        <taxon>Tordylieae</taxon>
        <taxon>Tordyliinae</taxon>
        <taxon>Heracleum</taxon>
    </lineage>
</organism>
<dbReference type="FunFam" id="2.40.30.10:FF:000010">
    <property type="entry name" value="Translation elongation factor 2"/>
    <property type="match status" value="1"/>
</dbReference>
<dbReference type="GO" id="GO:0005525">
    <property type="term" value="F:GTP binding"/>
    <property type="evidence" value="ECO:0007669"/>
    <property type="project" value="InterPro"/>
</dbReference>
<reference evidence="6" key="2">
    <citation type="submission" date="2023-05" db="EMBL/GenBank/DDBJ databases">
        <authorList>
            <person name="Schelkunov M.I."/>
        </authorList>
    </citation>
    <scope>NUCLEOTIDE SEQUENCE</scope>
    <source>
        <strain evidence="6">Hsosn_3</strain>
        <tissue evidence="6">Leaf</tissue>
    </source>
</reference>
<dbReference type="Gene3D" id="2.40.30.10">
    <property type="entry name" value="Translation factors"/>
    <property type="match status" value="1"/>
</dbReference>
<dbReference type="GO" id="GO:0003746">
    <property type="term" value="F:translation elongation factor activity"/>
    <property type="evidence" value="ECO:0007669"/>
    <property type="project" value="UniProtKB-KW"/>
</dbReference>
<evidence type="ECO:0000313" key="7">
    <source>
        <dbReference type="Proteomes" id="UP001237642"/>
    </source>
</evidence>
<reference evidence="6" key="1">
    <citation type="submission" date="2023-02" db="EMBL/GenBank/DDBJ databases">
        <title>Genome of toxic invasive species Heracleum sosnowskyi carries increased number of genes despite the absence of recent whole-genome duplications.</title>
        <authorList>
            <person name="Schelkunov M."/>
            <person name="Shtratnikova V."/>
            <person name="Makarenko M."/>
            <person name="Klepikova A."/>
            <person name="Omelchenko D."/>
            <person name="Novikova G."/>
            <person name="Obukhova E."/>
            <person name="Bogdanov V."/>
            <person name="Penin A."/>
            <person name="Logacheva M."/>
        </authorList>
    </citation>
    <scope>NUCLEOTIDE SEQUENCE</scope>
    <source>
        <strain evidence="6">Hsosn_3</strain>
        <tissue evidence="6">Leaf</tissue>
    </source>
</reference>
<dbReference type="GO" id="GO:1990904">
    <property type="term" value="C:ribonucleoprotein complex"/>
    <property type="evidence" value="ECO:0007669"/>
    <property type="project" value="TreeGrafter"/>
</dbReference>
<keyword evidence="7" id="KW-1185">Reference proteome</keyword>
<gene>
    <name evidence="6" type="ORF">POM88_017524</name>
</gene>
<dbReference type="Proteomes" id="UP001237642">
    <property type="component" value="Unassembled WGS sequence"/>
</dbReference>
<dbReference type="GO" id="GO:0003924">
    <property type="term" value="F:GTPase activity"/>
    <property type="evidence" value="ECO:0007669"/>
    <property type="project" value="TreeGrafter"/>
</dbReference>